<evidence type="ECO:0000256" key="2">
    <source>
        <dbReference type="ARBA" id="ARBA00022729"/>
    </source>
</evidence>
<dbReference type="CDD" id="cd06327">
    <property type="entry name" value="PBP1_SBP-like"/>
    <property type="match status" value="1"/>
</dbReference>
<dbReference type="PANTHER" id="PTHR30483:SF6">
    <property type="entry name" value="PERIPLASMIC BINDING PROTEIN OF ABC TRANSPORTER FOR NATURAL AMINO ACIDS"/>
    <property type="match status" value="1"/>
</dbReference>
<dbReference type="PANTHER" id="PTHR30483">
    <property type="entry name" value="LEUCINE-SPECIFIC-BINDING PROTEIN"/>
    <property type="match status" value="1"/>
</dbReference>
<evidence type="ECO:0000256" key="3">
    <source>
        <dbReference type="SAM" id="SignalP"/>
    </source>
</evidence>
<evidence type="ECO:0000256" key="1">
    <source>
        <dbReference type="ARBA" id="ARBA00010062"/>
    </source>
</evidence>
<dbReference type="InterPro" id="IPR051010">
    <property type="entry name" value="BCAA_transport"/>
</dbReference>
<dbReference type="InterPro" id="IPR028081">
    <property type="entry name" value="Leu-bd"/>
</dbReference>
<accession>A0ABZ0ECH2</accession>
<dbReference type="Gene3D" id="3.40.50.2300">
    <property type="match status" value="2"/>
</dbReference>
<sequence length="402" mass="42993">MKTESKKALAIASFTLLAAACSSYASAAGNTIKIGFITDLSGDYADLDGPGGVKAIQMAIADAGGSVSGKKIELLVADHQNKADIAASKAREWFDVQGIDLLVGGTNSSATLAMAGIAAQKKKVFISVGSGTMQLTNEECNPYTIQYVFDTAAVARGTGAALVKQGGKSWYFLTADLAFGISLEKETAATIKANGGKVIGEARHPLGASDFSSFLLQAQASKAEVLGLANSGTDFVNAIKGAHEFQINRTMKLAGIVMPISQINSLGLDLAQNMYFTDAWYWDQSDASRKWARRYFATVKKMPGMFQAGDASAVSNYLNAVSLVGTDPDKVMAKLRATKIDDFFTTNGVIRPDGSMVHDMYLMRVKTPAESKYPWDYEKWVQTIPGDQAFISKGESKCALWK</sequence>
<name>A0ABZ0ECH2_9BURK</name>
<protein>
    <submittedName>
        <fullName evidence="5">ABC transporter substrate-binding protein</fullName>
    </submittedName>
</protein>
<dbReference type="Proteomes" id="UP001302652">
    <property type="component" value="Chromosome 3"/>
</dbReference>
<dbReference type="PROSITE" id="PS51257">
    <property type="entry name" value="PROKAR_LIPOPROTEIN"/>
    <property type="match status" value="1"/>
</dbReference>
<proteinExistence type="inferred from homology"/>
<reference evidence="5 6" key="1">
    <citation type="submission" date="2023-10" db="EMBL/GenBank/DDBJ databases">
        <title>Surface-active antibiotics is a multifunctional adaptation for post-fire microbes.</title>
        <authorList>
            <person name="Liu M.D."/>
            <person name="Du Y."/>
            <person name="Koupaei S.K."/>
            <person name="Kim N.R."/>
            <person name="Zhang W."/>
            <person name="Traxler M.F."/>
        </authorList>
    </citation>
    <scope>NUCLEOTIDE SEQUENCE [LARGE SCALE GENOMIC DNA]</scope>
    <source>
        <strain evidence="5 6">F3</strain>
    </source>
</reference>
<dbReference type="SUPFAM" id="SSF53822">
    <property type="entry name" value="Periplasmic binding protein-like I"/>
    <property type="match status" value="1"/>
</dbReference>
<dbReference type="RefSeq" id="WP_317016568.1">
    <property type="nucleotide sequence ID" value="NZ_CP136511.1"/>
</dbReference>
<dbReference type="InterPro" id="IPR028082">
    <property type="entry name" value="Peripla_BP_I"/>
</dbReference>
<keyword evidence="6" id="KW-1185">Reference proteome</keyword>
<evidence type="ECO:0000313" key="6">
    <source>
        <dbReference type="Proteomes" id="UP001302652"/>
    </source>
</evidence>
<evidence type="ECO:0000259" key="4">
    <source>
        <dbReference type="Pfam" id="PF13458"/>
    </source>
</evidence>
<feature type="signal peptide" evidence="3">
    <location>
        <begin position="1"/>
        <end position="27"/>
    </location>
</feature>
<comment type="similarity">
    <text evidence="1">Belongs to the leucine-binding protein family.</text>
</comment>
<feature type="chain" id="PRO_5045230357" evidence="3">
    <location>
        <begin position="28"/>
        <end position="402"/>
    </location>
</feature>
<organism evidence="5 6">
    <name type="scientific">Paraburkholderia kirstenboschensis</name>
    <dbReference type="NCBI Taxonomy" id="1245436"/>
    <lineage>
        <taxon>Bacteria</taxon>
        <taxon>Pseudomonadati</taxon>
        <taxon>Pseudomonadota</taxon>
        <taxon>Betaproteobacteria</taxon>
        <taxon>Burkholderiales</taxon>
        <taxon>Burkholderiaceae</taxon>
        <taxon>Paraburkholderia</taxon>
    </lineage>
</organism>
<evidence type="ECO:0000313" key="5">
    <source>
        <dbReference type="EMBL" id="WOD14625.1"/>
    </source>
</evidence>
<dbReference type="Pfam" id="PF13458">
    <property type="entry name" value="Peripla_BP_6"/>
    <property type="match status" value="1"/>
</dbReference>
<gene>
    <name evidence="5" type="ORF">RW095_04215</name>
</gene>
<feature type="domain" description="Leucine-binding protein" evidence="4">
    <location>
        <begin position="31"/>
        <end position="366"/>
    </location>
</feature>
<dbReference type="EMBL" id="CP136511">
    <property type="protein sequence ID" value="WOD14625.1"/>
    <property type="molecule type" value="Genomic_DNA"/>
</dbReference>
<keyword evidence="2 3" id="KW-0732">Signal</keyword>